<dbReference type="InterPro" id="IPR002639">
    <property type="entry name" value="UreF"/>
</dbReference>
<dbReference type="GO" id="GO:0016151">
    <property type="term" value="F:nickel cation binding"/>
    <property type="evidence" value="ECO:0007669"/>
    <property type="project" value="InterPro"/>
</dbReference>
<dbReference type="PIRSF" id="PIRSF009467">
    <property type="entry name" value="Ureas_acces_UreF"/>
    <property type="match status" value="1"/>
</dbReference>
<reference evidence="3" key="1">
    <citation type="submission" date="2018-05" db="EMBL/GenBank/DDBJ databases">
        <authorList>
            <person name="Lanie J.A."/>
            <person name="Ng W.-L."/>
            <person name="Kazmierczak K.M."/>
            <person name="Andrzejewski T.M."/>
            <person name="Davidsen T.M."/>
            <person name="Wayne K.J."/>
            <person name="Tettelin H."/>
            <person name="Glass J.I."/>
            <person name="Rusch D."/>
            <person name="Podicherti R."/>
            <person name="Tsui H.-C.T."/>
            <person name="Winkler M.E."/>
        </authorList>
    </citation>
    <scope>NUCLEOTIDE SEQUENCE</scope>
</reference>
<sequence length="221" mass="24322">SILRSLQHGDSFFPAGAIAMSGGLETLVEERRIDSVQTVEDFLTGQLQCRWATMERPIVVAALRACTDLEVLCDIDTQVEAQTLAAELRVGSVRSGRALLQVHSSLDTNNAEEFREMIQKDRAIGHNMVVQGLVWGNVGLSEHQIEAMSAHTFCVGLLGASLRLGVIGHTKAQAVFGRLHEMISGTLKETSIPLEWVSAFSPEQEIAVMRHENSTHRLFFN</sequence>
<name>A0A382I8Y0_9ZZZZ</name>
<evidence type="ECO:0000256" key="1">
    <source>
        <dbReference type="ARBA" id="ARBA00022988"/>
    </source>
</evidence>
<accession>A0A382I8Y0</accession>
<dbReference type="Pfam" id="PF01730">
    <property type="entry name" value="UreF"/>
    <property type="match status" value="1"/>
</dbReference>
<dbReference type="EMBL" id="UINC01065976">
    <property type="protein sequence ID" value="SVB96184.1"/>
    <property type="molecule type" value="Genomic_DNA"/>
</dbReference>
<gene>
    <name evidence="3" type="ORF">METZ01_LOCUS249038</name>
</gene>
<dbReference type="Gene3D" id="1.10.4190.10">
    <property type="entry name" value="Urease accessory protein UreF"/>
    <property type="match status" value="1"/>
</dbReference>
<evidence type="ECO:0008006" key="4">
    <source>
        <dbReference type="Google" id="ProtNLM"/>
    </source>
</evidence>
<evidence type="ECO:0000256" key="2">
    <source>
        <dbReference type="ARBA" id="ARBA00023186"/>
    </source>
</evidence>
<dbReference type="InterPro" id="IPR038277">
    <property type="entry name" value="UreF_sf"/>
</dbReference>
<dbReference type="PANTHER" id="PTHR33620">
    <property type="entry name" value="UREASE ACCESSORY PROTEIN F"/>
    <property type="match status" value="1"/>
</dbReference>
<keyword evidence="1" id="KW-0996">Nickel insertion</keyword>
<keyword evidence="2" id="KW-0143">Chaperone</keyword>
<dbReference type="PANTHER" id="PTHR33620:SF1">
    <property type="entry name" value="UREASE ACCESSORY PROTEIN F"/>
    <property type="match status" value="1"/>
</dbReference>
<organism evidence="3">
    <name type="scientific">marine metagenome</name>
    <dbReference type="NCBI Taxonomy" id="408172"/>
    <lineage>
        <taxon>unclassified sequences</taxon>
        <taxon>metagenomes</taxon>
        <taxon>ecological metagenomes</taxon>
    </lineage>
</organism>
<dbReference type="HAMAP" id="MF_01385">
    <property type="entry name" value="UreF"/>
    <property type="match status" value="1"/>
</dbReference>
<dbReference type="AlphaFoldDB" id="A0A382I8Y0"/>
<evidence type="ECO:0000313" key="3">
    <source>
        <dbReference type="EMBL" id="SVB96184.1"/>
    </source>
</evidence>
<protein>
    <recommendedName>
        <fullName evidence="4">Urease accessory protein UreF</fullName>
    </recommendedName>
</protein>
<feature type="non-terminal residue" evidence="3">
    <location>
        <position position="1"/>
    </location>
</feature>
<proteinExistence type="inferred from homology"/>